<dbReference type="SUPFAM" id="SSF56719">
    <property type="entry name" value="Type II DNA topoisomerase"/>
    <property type="match status" value="1"/>
</dbReference>
<gene>
    <name evidence="10" type="ORF">THAOC_28673</name>
</gene>
<dbReference type="GO" id="GO:0005634">
    <property type="term" value="C:nucleus"/>
    <property type="evidence" value="ECO:0007669"/>
    <property type="project" value="TreeGrafter"/>
</dbReference>
<dbReference type="EMBL" id="AGNL01040441">
    <property type="protein sequence ID" value="EJK52093.1"/>
    <property type="molecule type" value="Genomic_DNA"/>
</dbReference>
<evidence type="ECO:0000313" key="10">
    <source>
        <dbReference type="EMBL" id="EJK52093.1"/>
    </source>
</evidence>
<dbReference type="InterPro" id="IPR050634">
    <property type="entry name" value="DNA_Topoisomerase_II"/>
</dbReference>
<keyword evidence="6" id="KW-0799">Topoisomerase</keyword>
<dbReference type="EC" id="5.6.2.2" evidence="3"/>
<comment type="caution">
    <text evidence="10">The sequence shown here is derived from an EMBL/GenBank/DDBJ whole genome shotgun (WGS) entry which is preliminary data.</text>
</comment>
<evidence type="ECO:0000256" key="5">
    <source>
        <dbReference type="ARBA" id="ARBA00022840"/>
    </source>
</evidence>
<dbReference type="Proteomes" id="UP000266841">
    <property type="component" value="Unassembled WGS sequence"/>
</dbReference>
<dbReference type="GO" id="GO:0000712">
    <property type="term" value="P:resolution of meiotic recombination intermediates"/>
    <property type="evidence" value="ECO:0007669"/>
    <property type="project" value="TreeGrafter"/>
</dbReference>
<dbReference type="eggNOG" id="KOG0355">
    <property type="taxonomic scope" value="Eukaryota"/>
</dbReference>
<dbReference type="InterPro" id="IPR013760">
    <property type="entry name" value="Topo_IIA-like_dom_sf"/>
</dbReference>
<keyword evidence="5" id="KW-0067">ATP-binding</keyword>
<evidence type="ECO:0000256" key="9">
    <source>
        <dbReference type="SAM" id="MobiDB-lite"/>
    </source>
</evidence>
<keyword evidence="7" id="KW-0238">DNA-binding</keyword>
<accession>K0REF4</accession>
<keyword evidence="4" id="KW-0547">Nucleotide-binding</keyword>
<feature type="region of interest" description="Disordered" evidence="9">
    <location>
        <begin position="1"/>
        <end position="20"/>
    </location>
</feature>
<keyword evidence="11" id="KW-1185">Reference proteome</keyword>
<evidence type="ECO:0000256" key="1">
    <source>
        <dbReference type="ARBA" id="ARBA00000185"/>
    </source>
</evidence>
<dbReference type="GO" id="GO:0000819">
    <property type="term" value="P:sister chromatid segregation"/>
    <property type="evidence" value="ECO:0007669"/>
    <property type="project" value="TreeGrafter"/>
</dbReference>
<dbReference type="Gene3D" id="1.10.268.10">
    <property type="entry name" value="Topoisomerase, domain 3"/>
    <property type="match status" value="1"/>
</dbReference>
<evidence type="ECO:0000256" key="8">
    <source>
        <dbReference type="ARBA" id="ARBA00023235"/>
    </source>
</evidence>
<keyword evidence="8" id="KW-0413">Isomerase</keyword>
<comment type="cofactor">
    <cofactor evidence="2">
        <name>Mg(2+)</name>
        <dbReference type="ChEBI" id="CHEBI:18420"/>
    </cofactor>
</comment>
<evidence type="ECO:0000256" key="7">
    <source>
        <dbReference type="ARBA" id="ARBA00023125"/>
    </source>
</evidence>
<name>K0REF4_THAOC</name>
<dbReference type="GO" id="GO:0005524">
    <property type="term" value="F:ATP binding"/>
    <property type="evidence" value="ECO:0007669"/>
    <property type="project" value="UniProtKB-KW"/>
</dbReference>
<evidence type="ECO:0000313" key="11">
    <source>
        <dbReference type="Proteomes" id="UP000266841"/>
    </source>
</evidence>
<dbReference type="AlphaFoldDB" id="K0REF4"/>
<comment type="catalytic activity">
    <reaction evidence="1">
        <text>ATP-dependent breakage, passage and rejoining of double-stranded DNA.</text>
        <dbReference type="EC" id="5.6.2.2"/>
    </reaction>
</comment>
<protein>
    <recommendedName>
        <fullName evidence="3">DNA topoisomerase (ATP-hydrolyzing)</fullName>
        <ecNumber evidence="3">5.6.2.2</ecNumber>
    </recommendedName>
</protein>
<evidence type="ECO:0000256" key="3">
    <source>
        <dbReference type="ARBA" id="ARBA00012895"/>
    </source>
</evidence>
<feature type="non-terminal residue" evidence="10">
    <location>
        <position position="1"/>
    </location>
</feature>
<sequence>DQVDEREEESNETDTSDDDLRAKGFEYLLGMKIWSLTHERAEELRHQRAEKNGELWKMKATLPEEMWLNDLDAVEALLDERDAALGIDSSRQQTFSMSEKKPRAKVAAKKAPAKGTCGGRKTARASAYAMLKARGCRIPPQHWSNKLFLHCLLEGRAIPSWAPSPQLVKCGRTRSGCEKTRGISKWKS</sequence>
<organism evidence="10 11">
    <name type="scientific">Thalassiosira oceanica</name>
    <name type="common">Marine diatom</name>
    <dbReference type="NCBI Taxonomy" id="159749"/>
    <lineage>
        <taxon>Eukaryota</taxon>
        <taxon>Sar</taxon>
        <taxon>Stramenopiles</taxon>
        <taxon>Ochrophyta</taxon>
        <taxon>Bacillariophyta</taxon>
        <taxon>Coscinodiscophyceae</taxon>
        <taxon>Thalassiosirophycidae</taxon>
        <taxon>Thalassiosirales</taxon>
        <taxon>Thalassiosiraceae</taxon>
        <taxon>Thalassiosira</taxon>
    </lineage>
</organism>
<dbReference type="OrthoDB" id="1938939at2759"/>
<dbReference type="GO" id="GO:0003918">
    <property type="term" value="F:DNA topoisomerase type II (double strand cut, ATP-hydrolyzing) activity"/>
    <property type="evidence" value="ECO:0007669"/>
    <property type="project" value="UniProtKB-EC"/>
</dbReference>
<feature type="compositionally biased region" description="Acidic residues" evidence="9">
    <location>
        <begin position="1"/>
        <end position="17"/>
    </location>
</feature>
<reference evidence="10 11" key="1">
    <citation type="journal article" date="2012" name="Genome Biol.">
        <title>Genome and low-iron response of an oceanic diatom adapted to chronic iron limitation.</title>
        <authorList>
            <person name="Lommer M."/>
            <person name="Specht M."/>
            <person name="Roy A.S."/>
            <person name="Kraemer L."/>
            <person name="Andreson R."/>
            <person name="Gutowska M.A."/>
            <person name="Wolf J."/>
            <person name="Bergner S.V."/>
            <person name="Schilhabel M.B."/>
            <person name="Klostermeier U.C."/>
            <person name="Beiko R.G."/>
            <person name="Rosenstiel P."/>
            <person name="Hippler M."/>
            <person name="Laroche J."/>
        </authorList>
    </citation>
    <scope>NUCLEOTIDE SEQUENCE [LARGE SCALE GENOMIC DNA]</scope>
    <source>
        <strain evidence="10 11">CCMP1005</strain>
    </source>
</reference>
<dbReference type="PANTHER" id="PTHR10169:SF38">
    <property type="entry name" value="DNA TOPOISOMERASE 2"/>
    <property type="match status" value="1"/>
</dbReference>
<dbReference type="GO" id="GO:0003677">
    <property type="term" value="F:DNA binding"/>
    <property type="evidence" value="ECO:0007669"/>
    <property type="project" value="UniProtKB-KW"/>
</dbReference>
<evidence type="ECO:0000256" key="6">
    <source>
        <dbReference type="ARBA" id="ARBA00023029"/>
    </source>
</evidence>
<proteinExistence type="predicted"/>
<evidence type="ECO:0000256" key="2">
    <source>
        <dbReference type="ARBA" id="ARBA00001946"/>
    </source>
</evidence>
<dbReference type="InterPro" id="IPR013757">
    <property type="entry name" value="Topo_IIA_A_a_sf"/>
</dbReference>
<dbReference type="PANTHER" id="PTHR10169">
    <property type="entry name" value="DNA TOPOISOMERASE/GYRASE"/>
    <property type="match status" value="1"/>
</dbReference>
<evidence type="ECO:0000256" key="4">
    <source>
        <dbReference type="ARBA" id="ARBA00022741"/>
    </source>
</evidence>